<evidence type="ECO:0000259" key="4">
    <source>
        <dbReference type="Pfam" id="PF01555"/>
    </source>
</evidence>
<dbReference type="Pfam" id="PF01555">
    <property type="entry name" value="N6_N4_Mtase"/>
    <property type="match status" value="1"/>
</dbReference>
<evidence type="ECO:0000313" key="6">
    <source>
        <dbReference type="Proteomes" id="UP000288892"/>
    </source>
</evidence>
<dbReference type="GO" id="GO:0003677">
    <property type="term" value="F:DNA binding"/>
    <property type="evidence" value="ECO:0007669"/>
    <property type="project" value="InterPro"/>
</dbReference>
<organism evidence="5 6">
    <name type="scientific">Candidatus Electrothrix marina</name>
    <dbReference type="NCBI Taxonomy" id="1859130"/>
    <lineage>
        <taxon>Bacteria</taxon>
        <taxon>Pseudomonadati</taxon>
        <taxon>Thermodesulfobacteriota</taxon>
        <taxon>Desulfobulbia</taxon>
        <taxon>Desulfobulbales</taxon>
        <taxon>Desulfobulbaceae</taxon>
        <taxon>Candidatus Electrothrix</taxon>
    </lineage>
</organism>
<evidence type="ECO:0000256" key="1">
    <source>
        <dbReference type="ARBA" id="ARBA00022603"/>
    </source>
</evidence>
<comment type="similarity">
    <text evidence="3">Belongs to the N(4)/N(6)-methyltransferase family.</text>
</comment>
<dbReference type="GO" id="GO:0008170">
    <property type="term" value="F:N-methyltransferase activity"/>
    <property type="evidence" value="ECO:0007669"/>
    <property type="project" value="InterPro"/>
</dbReference>
<dbReference type="InterPro" id="IPR001091">
    <property type="entry name" value="RM_Methyltransferase"/>
</dbReference>
<dbReference type="InterPro" id="IPR029063">
    <property type="entry name" value="SAM-dependent_MTases_sf"/>
</dbReference>
<keyword evidence="1 5" id="KW-0489">Methyltransferase</keyword>
<dbReference type="AlphaFoldDB" id="A0A444JHE6"/>
<accession>A0A444JHE6</accession>
<sequence length="354" mass="40736">MSVPGFTSKKSADADSLYPQQTFQFAREGAVVYLGDSLQLYKQWPSPTVIISDGPYGLGSYKGDPLTPDNLAESYALHLEEWSRYAKPNTTLWFWNSELGWANVHNLISSHGWEFRNCHIWNKGIGHIAGNANTKTLRKFPVTTEVCVQYVKKVTLPSEKGPLSIKDWLRYEWQRTGLPFCKTNEACGVKNAATRKYFTKCHLWYFPPPQAFEKLQKYANKYGTPYGKPYFTLDGKKPLSKKQWEEMRAKFYCKTGITNVWSEPAVRGEERLKNKSKCLHMNQKPLKLLKMIIEASSDENDVIWEPFGGLCSVAVAAHTLHRRSFSAEINREYFDHAIKRLENYDGRPVECCYK</sequence>
<keyword evidence="2 5" id="KW-0808">Transferase</keyword>
<dbReference type="GO" id="GO:0032259">
    <property type="term" value="P:methylation"/>
    <property type="evidence" value="ECO:0007669"/>
    <property type="project" value="UniProtKB-KW"/>
</dbReference>
<evidence type="ECO:0000256" key="3">
    <source>
        <dbReference type="RuleBase" id="RU362026"/>
    </source>
</evidence>
<dbReference type="PRINTS" id="PR00508">
    <property type="entry name" value="S21N4MTFRASE"/>
</dbReference>
<feature type="domain" description="DNA methylase N-4/N-6" evidence="4">
    <location>
        <begin position="49"/>
        <end position="338"/>
    </location>
</feature>
<name>A0A444JHE6_9BACT</name>
<dbReference type="EC" id="2.1.1.-" evidence="3"/>
<protein>
    <recommendedName>
        <fullName evidence="3">Methyltransferase</fullName>
        <ecNumber evidence="3">2.1.1.-</ecNumber>
    </recommendedName>
</protein>
<dbReference type="Proteomes" id="UP000288892">
    <property type="component" value="Unassembled WGS sequence"/>
</dbReference>
<evidence type="ECO:0000256" key="2">
    <source>
        <dbReference type="ARBA" id="ARBA00022679"/>
    </source>
</evidence>
<keyword evidence="6" id="KW-1185">Reference proteome</keyword>
<dbReference type="EMBL" id="MTKS01000005">
    <property type="protein sequence ID" value="RWX52495.1"/>
    <property type="molecule type" value="Genomic_DNA"/>
</dbReference>
<reference evidence="5 6" key="1">
    <citation type="submission" date="2017-01" db="EMBL/GenBank/DDBJ databases">
        <title>The cable genome- insights into the physiology and evolution of filamentous bacteria capable of sulfide oxidation via long distance electron transfer.</title>
        <authorList>
            <person name="Schreiber L."/>
            <person name="Bjerg J.T."/>
            <person name="Boggild A."/>
            <person name="Van De Vossenberg J."/>
            <person name="Meysman F."/>
            <person name="Nielsen L.P."/>
            <person name="Schramm A."/>
            <person name="Kjeldsen K.U."/>
        </authorList>
    </citation>
    <scope>NUCLEOTIDE SEQUENCE [LARGE SCALE GENOMIC DNA]</scope>
    <source>
        <strain evidence="5">A5</strain>
    </source>
</reference>
<dbReference type="Gene3D" id="3.40.50.150">
    <property type="entry name" value="Vaccinia Virus protein VP39"/>
    <property type="match status" value="1"/>
</dbReference>
<gene>
    <name evidence="5" type="ORF">VU01_100512</name>
</gene>
<proteinExistence type="inferred from homology"/>
<dbReference type="SUPFAM" id="SSF53335">
    <property type="entry name" value="S-adenosyl-L-methionine-dependent methyltransferases"/>
    <property type="match status" value="1"/>
</dbReference>
<dbReference type="InterPro" id="IPR002941">
    <property type="entry name" value="DNA_methylase_N4/N6"/>
</dbReference>
<comment type="caution">
    <text evidence="5">The sequence shown here is derived from an EMBL/GenBank/DDBJ whole genome shotgun (WGS) entry which is preliminary data.</text>
</comment>
<evidence type="ECO:0000313" key="5">
    <source>
        <dbReference type="EMBL" id="RWX52495.1"/>
    </source>
</evidence>